<reference evidence="4" key="1">
    <citation type="submission" date="2019-11" db="EMBL/GenBank/DDBJ databases">
        <title>Microbial mats filling the niche in hypersaline microbial mats.</title>
        <authorList>
            <person name="Wong H.L."/>
            <person name="Macleod F.I."/>
            <person name="White R.A. III"/>
            <person name="Burns B.P."/>
        </authorList>
    </citation>
    <scope>NUCLEOTIDE SEQUENCE</scope>
    <source>
        <strain evidence="4">Rbin_158</strain>
    </source>
</reference>
<dbReference type="Proteomes" id="UP000649604">
    <property type="component" value="Unassembled WGS sequence"/>
</dbReference>
<dbReference type="PROSITE" id="PS50853">
    <property type="entry name" value="FN3"/>
    <property type="match status" value="1"/>
</dbReference>
<feature type="domain" description="Fibronectin type-III" evidence="3">
    <location>
        <begin position="577"/>
        <end position="688"/>
    </location>
</feature>
<protein>
    <recommendedName>
        <fullName evidence="3">Fibronectin type-III domain-containing protein</fullName>
    </recommendedName>
</protein>
<evidence type="ECO:0000313" key="4">
    <source>
        <dbReference type="EMBL" id="MBD3327101.1"/>
    </source>
</evidence>
<feature type="compositionally biased region" description="Acidic residues" evidence="1">
    <location>
        <begin position="400"/>
        <end position="412"/>
    </location>
</feature>
<name>A0A9D5K0F3_9BACT</name>
<accession>A0A9D5K0F3</accession>
<dbReference type="InterPro" id="IPR003961">
    <property type="entry name" value="FN3_dom"/>
</dbReference>
<dbReference type="InterPro" id="IPR013783">
    <property type="entry name" value="Ig-like_fold"/>
</dbReference>
<evidence type="ECO:0000259" key="3">
    <source>
        <dbReference type="PROSITE" id="PS50853"/>
    </source>
</evidence>
<dbReference type="EMBL" id="WJJP01000687">
    <property type="protein sequence ID" value="MBD3327101.1"/>
    <property type="molecule type" value="Genomic_DNA"/>
</dbReference>
<dbReference type="SUPFAM" id="SSF49265">
    <property type="entry name" value="Fibronectin type III"/>
    <property type="match status" value="2"/>
</dbReference>
<dbReference type="SMART" id="SM00060">
    <property type="entry name" value="FN3"/>
    <property type="match status" value="2"/>
</dbReference>
<dbReference type="CDD" id="cd00063">
    <property type="entry name" value="FN3"/>
    <property type="match status" value="1"/>
</dbReference>
<dbReference type="AlphaFoldDB" id="A0A9D5K0F3"/>
<evidence type="ECO:0000256" key="1">
    <source>
        <dbReference type="SAM" id="MobiDB-lite"/>
    </source>
</evidence>
<feature type="chain" id="PRO_5039039405" description="Fibronectin type-III domain-containing protein" evidence="2">
    <location>
        <begin position="21"/>
        <end position="784"/>
    </location>
</feature>
<organism evidence="4 5">
    <name type="scientific">candidate division KSB3 bacterium</name>
    <dbReference type="NCBI Taxonomy" id="2044937"/>
    <lineage>
        <taxon>Bacteria</taxon>
        <taxon>candidate division KSB3</taxon>
    </lineage>
</organism>
<keyword evidence="2" id="KW-0732">Signal</keyword>
<comment type="caution">
    <text evidence="4">The sequence shown here is derived from an EMBL/GenBank/DDBJ whole genome shotgun (WGS) entry which is preliminary data.</text>
</comment>
<sequence length="784" mass="87906">MKPMYSVALALLLCMGGITAGCGKKGDPIVPIVPQPQPIQDLSARIEDKTIVLSWTALSEYTDDTVLELEDIKTFTIYRKTEAPATNSWDFSDTTQGWTAAGRAFPIKQHRGVLRTQSNRRTLLVQSPEELDIPAENNRYIRLKLWANNYRPEGYIVFITEDDDKWDTDVDLRFEPAVHTSFYQFRTVFHPLKWKAFPLVSSPSGRANEYLVDMSTVPMWKGTISQIGVLLQKNTSDEDVAMELGLDSFELVNALGETATLYESPPWMFLADEEGWTRLSPTDERLFGATDGVLYAQGLEELLLLSQAGQQIPLDTPYQVRVRMKVTAGGEAYLFLRKDSEPPVDLASDQLPPEASLRIALQDPTDFHTYTVEIAPEELPAAAEESQLQDDGQTQAQAQEQEDEEAPEEEHDQEARILQQIGLRFPELEENRERHILIDYIDIVPLTADLPDRASLLTQQDIPAQAEIETRIREAMLSHAPEFDIPYVDLPTDRDTQGSTKPIKLAEINVEDPAPAIVDEEGELFFVDTGMHIIDEDEEQQASLEYGTRYSYQIQLTDRKNRKSERSSPVTIEFLSLPNAPSHMRAVPGDEEITLTWDRPILTVDGRKIRSLTGYGIFRSLEPGDAPVTPTARTAVDQTTFTDKNLINGTRYYYTVQALTPNIPNIGRPTAQETSEEVSAIPVDTIPPAVPTGVVGIYLQNAVNLYWNQAQIDDFAGFNVYRSSQPTDGFVKLTSQPILQPSYTDATAEADSRYYYRVTAIDDEQPPNESAPSDVAVVETFALE</sequence>
<feature type="signal peptide" evidence="2">
    <location>
        <begin position="1"/>
        <end position="20"/>
    </location>
</feature>
<gene>
    <name evidence="4" type="ORF">GF339_21115</name>
</gene>
<proteinExistence type="predicted"/>
<dbReference type="InterPro" id="IPR036116">
    <property type="entry name" value="FN3_sf"/>
</dbReference>
<evidence type="ECO:0000256" key="2">
    <source>
        <dbReference type="SAM" id="SignalP"/>
    </source>
</evidence>
<dbReference type="PROSITE" id="PS51257">
    <property type="entry name" value="PROKAR_LIPOPROTEIN"/>
    <property type="match status" value="1"/>
</dbReference>
<feature type="compositionally biased region" description="Low complexity" evidence="1">
    <location>
        <begin position="382"/>
        <end position="399"/>
    </location>
</feature>
<dbReference type="Gene3D" id="2.60.40.10">
    <property type="entry name" value="Immunoglobulins"/>
    <property type="match status" value="2"/>
</dbReference>
<feature type="region of interest" description="Disordered" evidence="1">
    <location>
        <begin position="382"/>
        <end position="414"/>
    </location>
</feature>
<evidence type="ECO:0000313" key="5">
    <source>
        <dbReference type="Proteomes" id="UP000649604"/>
    </source>
</evidence>